<dbReference type="Proteomes" id="UP000011944">
    <property type="component" value="Unassembled WGS sequence"/>
</dbReference>
<comment type="caution">
    <text evidence="1">The sequence shown here is derived from an EMBL/GenBank/DDBJ whole genome shotgun (WGS) entry which is preliminary data.</text>
</comment>
<proteinExistence type="predicted"/>
<name>M1ZUR7_CLOBO</name>
<accession>M1ZUR7</accession>
<protein>
    <submittedName>
        <fullName evidence="1">Uncharacterized protein</fullName>
    </submittedName>
</protein>
<dbReference type="SUPFAM" id="SSF55729">
    <property type="entry name" value="Acyl-CoA N-acyltransferases (Nat)"/>
    <property type="match status" value="1"/>
</dbReference>
<dbReference type="AlphaFoldDB" id="M1ZUR7"/>
<organism evidence="1 2">
    <name type="scientific">Clostridium botulinum CFSAN001627</name>
    <dbReference type="NCBI Taxonomy" id="1232189"/>
    <lineage>
        <taxon>Bacteria</taxon>
        <taxon>Bacillati</taxon>
        <taxon>Bacillota</taxon>
        <taxon>Clostridia</taxon>
        <taxon>Eubacteriales</taxon>
        <taxon>Clostridiaceae</taxon>
        <taxon>Clostridium</taxon>
    </lineage>
</organism>
<dbReference type="InterPro" id="IPR016181">
    <property type="entry name" value="Acyl_CoA_acyltransferase"/>
</dbReference>
<dbReference type="EMBL" id="AMXI01000129">
    <property type="protein sequence ID" value="EKN43171.1"/>
    <property type="molecule type" value="Genomic_DNA"/>
</dbReference>
<reference evidence="1 2" key="1">
    <citation type="submission" date="2012-10" db="EMBL/GenBank/DDBJ databases">
        <authorList>
            <person name="Strain E.A."/>
            <person name="Brown E."/>
            <person name="Allard M.W."/>
            <person name="Gonzalez-Escalona N."/>
            <person name="Timme R."/>
        </authorList>
    </citation>
    <scope>NUCLEOTIDE SEQUENCE [LARGE SCALE GENOMIC DNA]</scope>
    <source>
        <strain evidence="1 2">CFSAN001627</strain>
    </source>
</reference>
<gene>
    <name evidence="1" type="ORF">CFSAN001627_02275</name>
</gene>
<dbReference type="Gene3D" id="3.40.630.30">
    <property type="match status" value="1"/>
</dbReference>
<evidence type="ECO:0000313" key="2">
    <source>
        <dbReference type="Proteomes" id="UP000011944"/>
    </source>
</evidence>
<dbReference type="PATRIC" id="fig|1232189.3.peg.368"/>
<sequence>MLKIMFIMDIIKLLLSREWQKILNKMLEMIYGTRGLGTKIFREFESRLKGKGINEITLVTTKDYKTEGFYKKEDYNQIMKWLLWRKNFNYIFIYFMRG</sequence>
<reference evidence="1 2" key="2">
    <citation type="submission" date="2013-03" db="EMBL/GenBank/DDBJ databases">
        <title>Diversity in Clostridium botulinum.</title>
        <authorList>
            <person name="Timme R.E."/>
            <person name="Allard M."/>
            <person name="Luo Y."/>
            <person name="Strain E."/>
            <person name="Gonzalez-Escalona N."/>
            <person name="Brown E."/>
        </authorList>
    </citation>
    <scope>NUCLEOTIDE SEQUENCE [LARGE SCALE GENOMIC DNA]</scope>
    <source>
        <strain evidence="1 2">CFSAN001627</strain>
    </source>
</reference>
<evidence type="ECO:0000313" key="1">
    <source>
        <dbReference type="EMBL" id="EKN43171.1"/>
    </source>
</evidence>